<feature type="region of interest" description="Disordered" evidence="1">
    <location>
        <begin position="1"/>
        <end position="49"/>
    </location>
</feature>
<feature type="compositionally biased region" description="Polar residues" evidence="1">
    <location>
        <begin position="1"/>
        <end position="13"/>
    </location>
</feature>
<accession>A0AA42PVA7</accession>
<evidence type="ECO:0008006" key="4">
    <source>
        <dbReference type="Google" id="ProtNLM"/>
    </source>
</evidence>
<evidence type="ECO:0000256" key="1">
    <source>
        <dbReference type="SAM" id="MobiDB-lite"/>
    </source>
</evidence>
<feature type="compositionally biased region" description="Basic and acidic residues" evidence="1">
    <location>
        <begin position="22"/>
        <end position="32"/>
    </location>
</feature>
<comment type="caution">
    <text evidence="2">The sequence shown here is derived from an EMBL/GenBank/DDBJ whole genome shotgun (WGS) entry which is preliminary data.</text>
</comment>
<dbReference type="Proteomes" id="UP001158416">
    <property type="component" value="Unassembled WGS sequence"/>
</dbReference>
<proteinExistence type="predicted"/>
<reference evidence="2" key="1">
    <citation type="submission" date="2022-09" db="EMBL/GenBank/DDBJ databases">
        <title>Intensive care unit water sources are persistently colonized with multi-drug resistant bacteria and are the site of extensive horizontal gene transfer of antibiotic resistance genes.</title>
        <authorList>
            <person name="Diorio-Toth L."/>
        </authorList>
    </citation>
    <scope>NUCLEOTIDE SEQUENCE</scope>
    <source>
        <strain evidence="2">GD03936</strain>
    </source>
</reference>
<organism evidence="2 3">
    <name type="scientific">Enterobacter bugandensis</name>
    <dbReference type="NCBI Taxonomy" id="881260"/>
    <lineage>
        <taxon>Bacteria</taxon>
        <taxon>Pseudomonadati</taxon>
        <taxon>Pseudomonadota</taxon>
        <taxon>Gammaproteobacteria</taxon>
        <taxon>Enterobacterales</taxon>
        <taxon>Enterobacteriaceae</taxon>
        <taxon>Enterobacter</taxon>
    </lineage>
</organism>
<dbReference type="AlphaFoldDB" id="A0AA42PVA7"/>
<dbReference type="RefSeq" id="WP_280030457.1">
    <property type="nucleotide sequence ID" value="NZ_JAOCAP010000028.1"/>
</dbReference>
<dbReference type="EMBL" id="JAOCAP010000028">
    <property type="protein sequence ID" value="MDH1321439.1"/>
    <property type="molecule type" value="Genomic_DNA"/>
</dbReference>
<sequence>MVKKLSQQASSRPPITPEQADELARRLADKPYGDPVKSAPEEEKSEKQCRTTISLYESMLLKVEDLALKNKRNGKEPKNVSAIVREALELYLKRENHNSKV</sequence>
<feature type="compositionally biased region" description="Basic and acidic residues" evidence="1">
    <location>
        <begin position="39"/>
        <end position="49"/>
    </location>
</feature>
<evidence type="ECO:0000313" key="3">
    <source>
        <dbReference type="Proteomes" id="UP001158416"/>
    </source>
</evidence>
<evidence type="ECO:0000313" key="2">
    <source>
        <dbReference type="EMBL" id="MDH1321439.1"/>
    </source>
</evidence>
<name>A0AA42PVA7_9ENTR</name>
<gene>
    <name evidence="2" type="ORF">N5C39_24015</name>
</gene>
<protein>
    <recommendedName>
        <fullName evidence="4">CopG family transcriptional regulator</fullName>
    </recommendedName>
</protein>